<organism evidence="2 3">
    <name type="scientific">Soehngenia longivitae</name>
    <dbReference type="NCBI Taxonomy" id="2562294"/>
    <lineage>
        <taxon>Bacteria</taxon>
        <taxon>Bacillati</taxon>
        <taxon>Bacillota</taxon>
        <taxon>Tissierellia</taxon>
        <taxon>Tissierellales</taxon>
        <taxon>Tissierellaceae</taxon>
        <taxon>Soehngenia</taxon>
    </lineage>
</organism>
<dbReference type="PANTHER" id="PTHR39185">
    <property type="entry name" value="SWARMING MOTILITY PROTEIN SWRD"/>
    <property type="match status" value="1"/>
</dbReference>
<comment type="caution">
    <text evidence="2">The sequence shown here is derived from an EMBL/GenBank/DDBJ whole genome shotgun (WGS) entry which is preliminary data.</text>
</comment>
<dbReference type="EMBL" id="SRIB01000008">
    <property type="protein sequence ID" value="TFZ39925.1"/>
    <property type="molecule type" value="Genomic_DNA"/>
</dbReference>
<feature type="region of interest" description="Disordered" evidence="1">
    <location>
        <begin position="70"/>
        <end position="95"/>
    </location>
</feature>
<keyword evidence="2" id="KW-0966">Cell projection</keyword>
<evidence type="ECO:0000313" key="3">
    <source>
        <dbReference type="Proteomes" id="UP000298381"/>
    </source>
</evidence>
<dbReference type="AlphaFoldDB" id="A0A4Z0D3L5"/>
<keyword evidence="2" id="KW-0969">Cilium</keyword>
<dbReference type="Pfam" id="PF06289">
    <property type="entry name" value="FlbD"/>
    <property type="match status" value="1"/>
</dbReference>
<dbReference type="OrthoDB" id="9799862at2"/>
<dbReference type="Proteomes" id="UP000298381">
    <property type="component" value="Unassembled WGS sequence"/>
</dbReference>
<feature type="compositionally biased region" description="Low complexity" evidence="1">
    <location>
        <begin position="74"/>
        <end position="85"/>
    </location>
</feature>
<protein>
    <submittedName>
        <fullName evidence="2">Flagellar protein</fullName>
    </submittedName>
</protein>
<evidence type="ECO:0000313" key="2">
    <source>
        <dbReference type="EMBL" id="TFZ39925.1"/>
    </source>
</evidence>
<proteinExistence type="predicted"/>
<dbReference type="RefSeq" id="WP_135271241.1">
    <property type="nucleotide sequence ID" value="NZ_SRIB01000008.1"/>
</dbReference>
<accession>A0A4Z0D3L5</accession>
<keyword evidence="3" id="KW-1185">Reference proteome</keyword>
<gene>
    <name evidence="2" type="ORF">E4100_06585</name>
</gene>
<name>A0A4Z0D3L5_9FIRM</name>
<reference evidence="2 3" key="1">
    <citation type="submission" date="2019-03" db="EMBL/GenBank/DDBJ databases">
        <title>Draft genome sequence data and analysis of a Fermenting Bacterium, Soehngenia longevitae strain 1933PT, isolated from petroleum reservoir in Azerbaijan.</title>
        <authorList>
            <person name="Grouzdev D.S."/>
            <person name="Bidzhieva S.K."/>
            <person name="Sokolova D.S."/>
            <person name="Tourova T.P."/>
            <person name="Poltaraus A.B."/>
            <person name="Nazina T.N."/>
        </authorList>
    </citation>
    <scope>NUCLEOTIDE SEQUENCE [LARGE SCALE GENOMIC DNA]</scope>
    <source>
        <strain evidence="2 3">1933P</strain>
    </source>
</reference>
<sequence>MIKLTAINGSPYYLNCDLIYKIEAASDTIVTLVDGKILRVNEPPEQIVEEIIEYKQKIFSKIPEVSYEEEFSTNNGLNSGDGSDNMVDLTEREHK</sequence>
<keyword evidence="2" id="KW-0282">Flagellum</keyword>
<dbReference type="InterPro" id="IPR009384">
    <property type="entry name" value="SwrD-like"/>
</dbReference>
<evidence type="ECO:0000256" key="1">
    <source>
        <dbReference type="SAM" id="MobiDB-lite"/>
    </source>
</evidence>
<dbReference type="PANTHER" id="PTHR39185:SF1">
    <property type="entry name" value="SWARMING MOTILITY PROTEIN SWRD"/>
    <property type="match status" value="1"/>
</dbReference>